<reference evidence="2 3" key="1">
    <citation type="submission" date="2016-10" db="EMBL/GenBank/DDBJ databases">
        <authorList>
            <person name="de Groot N.N."/>
        </authorList>
    </citation>
    <scope>NUCLEOTIDE SEQUENCE [LARGE SCALE GENOMIC DNA]</scope>
    <source>
        <strain evidence="2 3">DSM 44215</strain>
    </source>
</reference>
<accession>A0A1H2DPN0</accession>
<organism evidence="2 3">
    <name type="scientific">Gordonia westfalica</name>
    <dbReference type="NCBI Taxonomy" id="158898"/>
    <lineage>
        <taxon>Bacteria</taxon>
        <taxon>Bacillati</taxon>
        <taxon>Actinomycetota</taxon>
        <taxon>Actinomycetes</taxon>
        <taxon>Mycobacteriales</taxon>
        <taxon>Gordoniaceae</taxon>
        <taxon>Gordonia</taxon>
    </lineage>
</organism>
<keyword evidence="1" id="KW-0472">Membrane</keyword>
<keyword evidence="1" id="KW-1133">Transmembrane helix</keyword>
<evidence type="ECO:0000256" key="1">
    <source>
        <dbReference type="SAM" id="Phobius"/>
    </source>
</evidence>
<dbReference type="EMBL" id="FNLM01000011">
    <property type="protein sequence ID" value="SDT84766.1"/>
    <property type="molecule type" value="Genomic_DNA"/>
</dbReference>
<sequence>MWRGPGLANNADGSVRRYAQGGIRDLEQYANGKLPNQAVIEKARPNTLVQWAEPETGGEAFIPLAPGKRSRSTSILATVADMFGYQLIPDGNVPNSLSGCWVLSLVVVSSVWRRLLALMVFAGSLTAAFCVASLRVRVRPAR</sequence>
<protein>
    <submittedName>
        <fullName evidence="2">Uncharacterized protein</fullName>
    </submittedName>
</protein>
<evidence type="ECO:0000313" key="3">
    <source>
        <dbReference type="Proteomes" id="UP000183180"/>
    </source>
</evidence>
<dbReference type="STRING" id="158898.SAMN04488548_1112"/>
<keyword evidence="1" id="KW-0812">Transmembrane</keyword>
<dbReference type="Proteomes" id="UP000183180">
    <property type="component" value="Unassembled WGS sequence"/>
</dbReference>
<evidence type="ECO:0000313" key="2">
    <source>
        <dbReference type="EMBL" id="SDT84766.1"/>
    </source>
</evidence>
<dbReference type="AlphaFoldDB" id="A0A1H2DPN0"/>
<gene>
    <name evidence="2" type="ORF">SAMN04488548_1112</name>
</gene>
<proteinExistence type="predicted"/>
<feature type="transmembrane region" description="Helical" evidence="1">
    <location>
        <begin position="115"/>
        <end position="136"/>
    </location>
</feature>
<name>A0A1H2DPN0_9ACTN</name>